<evidence type="ECO:0000256" key="2">
    <source>
        <dbReference type="SAM" id="SignalP"/>
    </source>
</evidence>
<dbReference type="Proteomes" id="UP000287609">
    <property type="component" value="Unassembled WGS sequence"/>
</dbReference>
<dbReference type="SUPFAM" id="SSF51695">
    <property type="entry name" value="PLC-like phosphodiesterases"/>
    <property type="match status" value="1"/>
</dbReference>
<dbReference type="OrthoDB" id="3268277at2"/>
<dbReference type="AlphaFoldDB" id="A0A430FQS2"/>
<protein>
    <submittedName>
        <fullName evidence="4">Glycerophosphodiester phosphodiesterase</fullName>
    </submittedName>
</protein>
<dbReference type="RefSeq" id="WP_125963835.1">
    <property type="nucleotide sequence ID" value="NZ_QXGM01000002.1"/>
</dbReference>
<name>A0A430FQS2_9BIFI</name>
<dbReference type="Pfam" id="PF03009">
    <property type="entry name" value="GDPD"/>
    <property type="match status" value="1"/>
</dbReference>
<sequence>MVKFLKKMLIGSAVAAGAGVWAVAPRSFNNKRSNYVPTMPKVPYAHRGLHDAGSGLSKQHIKEHAEYIMMAREYATKAGFGGNGTTNQAIAPENSLAAFAAAAEAGFGIELDIQLTADDQVVVLHDPDLMRVAGDPRNVRDLTYDELTRIPLFPDCPPSSDKARPLPLSKENPPLVTTPDKAPEGYYQHVPLLEDVLKLVDGRVPIIIEYKFRNLRAWDAQDDRLMELASDLLEAYHGPYVVESFSPAAMNWYRVHQPHVCRGQLAEAANINKDGFIPWLAGSLGLNWLSRPDFVAYDWKDGNKAAVRLAHQLGALTVAWTVRNEVELEQCEPYFDRIIFEGFVPEPETIEVIREH</sequence>
<accession>A0A430FQS2</accession>
<feature type="chain" id="PRO_5019053852" evidence="2">
    <location>
        <begin position="16"/>
        <end position="356"/>
    </location>
</feature>
<keyword evidence="2" id="KW-0732">Signal</keyword>
<gene>
    <name evidence="4" type="ORF">D2E26_1224</name>
</gene>
<dbReference type="Gene3D" id="3.20.20.190">
    <property type="entry name" value="Phosphatidylinositol (PI) phosphodiesterase"/>
    <property type="match status" value="1"/>
</dbReference>
<dbReference type="PANTHER" id="PTHR46211:SF14">
    <property type="entry name" value="GLYCEROPHOSPHODIESTER PHOSPHODIESTERASE"/>
    <property type="match status" value="1"/>
</dbReference>
<evidence type="ECO:0000256" key="1">
    <source>
        <dbReference type="SAM" id="MobiDB-lite"/>
    </source>
</evidence>
<dbReference type="PANTHER" id="PTHR46211">
    <property type="entry name" value="GLYCEROPHOSPHORYL DIESTER PHOSPHODIESTERASE"/>
    <property type="match status" value="1"/>
</dbReference>
<evidence type="ECO:0000313" key="5">
    <source>
        <dbReference type="Proteomes" id="UP000287609"/>
    </source>
</evidence>
<organism evidence="4 5">
    <name type="scientific">Bifidobacterium dolichotidis</name>
    <dbReference type="NCBI Taxonomy" id="2306976"/>
    <lineage>
        <taxon>Bacteria</taxon>
        <taxon>Bacillati</taxon>
        <taxon>Actinomycetota</taxon>
        <taxon>Actinomycetes</taxon>
        <taxon>Bifidobacteriales</taxon>
        <taxon>Bifidobacteriaceae</taxon>
        <taxon>Bifidobacterium</taxon>
    </lineage>
</organism>
<dbReference type="GO" id="GO:0008081">
    <property type="term" value="F:phosphoric diester hydrolase activity"/>
    <property type="evidence" value="ECO:0007669"/>
    <property type="project" value="InterPro"/>
</dbReference>
<feature type="domain" description="GP-PDE" evidence="3">
    <location>
        <begin position="71"/>
        <end position="351"/>
    </location>
</feature>
<feature type="signal peptide" evidence="2">
    <location>
        <begin position="1"/>
        <end position="15"/>
    </location>
</feature>
<dbReference type="GO" id="GO:0006629">
    <property type="term" value="P:lipid metabolic process"/>
    <property type="evidence" value="ECO:0007669"/>
    <property type="project" value="InterPro"/>
</dbReference>
<dbReference type="PROSITE" id="PS51704">
    <property type="entry name" value="GP_PDE"/>
    <property type="match status" value="1"/>
</dbReference>
<evidence type="ECO:0000259" key="3">
    <source>
        <dbReference type="PROSITE" id="PS51704"/>
    </source>
</evidence>
<evidence type="ECO:0000313" key="4">
    <source>
        <dbReference type="EMBL" id="RSX55170.1"/>
    </source>
</evidence>
<reference evidence="4 5" key="1">
    <citation type="submission" date="2018-09" db="EMBL/GenBank/DDBJ databases">
        <title>Characterization of the phylogenetic diversity of five novel species belonging to the genus Bifidobacterium.</title>
        <authorList>
            <person name="Lugli G.A."/>
            <person name="Duranti S."/>
            <person name="Milani C."/>
        </authorList>
    </citation>
    <scope>NUCLEOTIDE SEQUENCE [LARGE SCALE GENOMIC DNA]</scope>
    <source>
        <strain evidence="4 5">2036B</strain>
    </source>
</reference>
<dbReference type="InterPro" id="IPR030395">
    <property type="entry name" value="GP_PDE_dom"/>
</dbReference>
<dbReference type="EMBL" id="QXGM01000002">
    <property type="protein sequence ID" value="RSX55170.1"/>
    <property type="molecule type" value="Genomic_DNA"/>
</dbReference>
<feature type="region of interest" description="Disordered" evidence="1">
    <location>
        <begin position="156"/>
        <end position="181"/>
    </location>
</feature>
<dbReference type="InterPro" id="IPR017946">
    <property type="entry name" value="PLC-like_Pdiesterase_TIM-brl"/>
</dbReference>
<comment type="caution">
    <text evidence="4">The sequence shown here is derived from an EMBL/GenBank/DDBJ whole genome shotgun (WGS) entry which is preliminary data.</text>
</comment>
<keyword evidence="5" id="KW-1185">Reference proteome</keyword>
<proteinExistence type="predicted"/>